<dbReference type="AlphaFoldDB" id="A0A7L5AS40"/>
<dbReference type="EC" id="6.2.1.3" evidence="5"/>
<dbReference type="Pfam" id="PF13193">
    <property type="entry name" value="AMP-binding_C"/>
    <property type="match status" value="1"/>
</dbReference>
<dbReference type="GO" id="GO:0016020">
    <property type="term" value="C:membrane"/>
    <property type="evidence" value="ECO:0007669"/>
    <property type="project" value="UniProtKB-SubCell"/>
</dbReference>
<evidence type="ECO:0000256" key="2">
    <source>
        <dbReference type="ARBA" id="ARBA00005005"/>
    </source>
</evidence>
<keyword evidence="3 10" id="KW-0436">Ligase</keyword>
<reference evidence="10 11" key="1">
    <citation type="submission" date="2016-09" db="EMBL/GenBank/DDBJ databases">
        <title>Complete genome sequence of microbes from the polar regions.</title>
        <authorList>
            <person name="Liao L."/>
            <person name="Chen B."/>
        </authorList>
    </citation>
    <scope>NUCLEOTIDE SEQUENCE [LARGE SCALE GENOMIC DNA]</scope>
    <source>
        <strain evidence="10 11">ZS314</strain>
    </source>
</reference>
<evidence type="ECO:0000256" key="1">
    <source>
        <dbReference type="ARBA" id="ARBA00004170"/>
    </source>
</evidence>
<dbReference type="Pfam" id="PF00501">
    <property type="entry name" value="AMP-binding"/>
    <property type="match status" value="1"/>
</dbReference>
<dbReference type="PROSITE" id="PS00455">
    <property type="entry name" value="AMP_BINDING"/>
    <property type="match status" value="1"/>
</dbReference>
<dbReference type="EMBL" id="CP017146">
    <property type="protein sequence ID" value="QHO71179.1"/>
    <property type="molecule type" value="Genomic_DNA"/>
</dbReference>
<evidence type="ECO:0000259" key="9">
    <source>
        <dbReference type="Pfam" id="PF13193"/>
    </source>
</evidence>
<feature type="domain" description="AMP-binding enzyme C-terminal" evidence="9">
    <location>
        <begin position="480"/>
        <end position="554"/>
    </location>
</feature>
<dbReference type="InterPro" id="IPR045851">
    <property type="entry name" value="AMP-bd_C_sf"/>
</dbReference>
<evidence type="ECO:0000313" key="11">
    <source>
        <dbReference type="Proteomes" id="UP000464507"/>
    </source>
</evidence>
<dbReference type="OrthoDB" id="9803968at2"/>
<sequence length="580" mass="62506">MTERPWLAHYPTGVAHEVGEIPFAHLPGLIAKAASTYADTIAFTQCMPNGMNGSLTYKQVDALSDDFAAYLREVVGLEQGDRVAVQMPNCLSYPIVAFGVLKAGCVLVNTNPLYTAPEMIHQFSDSGARVLVVIDMFAGRVPEVKAATSIETVVTVRIAEFFPPVIAGVIRGVQRFWNRSLPHITVEHTGLQAALAAGRGRKNDSSPQRYLDGIGPETLAALQYTGGTTGVSKGAMLSHGNLVANTLQMISMCGTFMRPGAEIVLTALPLYHIFAFTVNLLGFFHLGARNILVPSPRPPSNLKRAFENYRITWLTGVNTLFNALMNERWFVDSPPRHLRASAAGGMALHQPVAVRWREMTGTPIVEGYGLTESSPVLTFNPLGGTGKDGTIGIPVPSTDLRCVDEDGTPVAVGEAGEVVARGPQIMLGYWQRPDESAATLKDGWLHTGDIAQMDADGYFTIVDRKKDMILVSGFNVYPNEVEERIAAMPNVLEVGVVGVPDDMGGEAVRAYVVAPQTPPTEGEVIAHCREALAAYKAPKSVRFVDELPKSPIGKILRRELRATAVTSTTASIATQGRELS</sequence>
<feature type="domain" description="AMP-dependent synthetase/ligase" evidence="8">
    <location>
        <begin position="32"/>
        <end position="430"/>
    </location>
</feature>
<dbReference type="PANTHER" id="PTHR43767:SF8">
    <property type="entry name" value="LONG-CHAIN-FATTY-ACID--COA LIGASE"/>
    <property type="match status" value="1"/>
</dbReference>
<dbReference type="SUPFAM" id="SSF56801">
    <property type="entry name" value="Acetyl-CoA synthetase-like"/>
    <property type="match status" value="1"/>
</dbReference>
<organism evidence="10 11">
    <name type="scientific">Marisediminicola antarctica</name>
    <dbReference type="NCBI Taxonomy" id="674079"/>
    <lineage>
        <taxon>Bacteria</taxon>
        <taxon>Bacillati</taxon>
        <taxon>Actinomycetota</taxon>
        <taxon>Actinomycetes</taxon>
        <taxon>Micrococcales</taxon>
        <taxon>Microbacteriaceae</taxon>
        <taxon>Marisediminicola</taxon>
    </lineage>
</organism>
<dbReference type="CDD" id="cd05936">
    <property type="entry name" value="FC-FACS_FadD_like"/>
    <property type="match status" value="1"/>
</dbReference>
<gene>
    <name evidence="10" type="ORF">BHD05_12360</name>
</gene>
<keyword evidence="4" id="KW-0472">Membrane</keyword>
<dbReference type="Proteomes" id="UP000464507">
    <property type="component" value="Chromosome"/>
</dbReference>
<evidence type="ECO:0000256" key="4">
    <source>
        <dbReference type="ARBA" id="ARBA00023136"/>
    </source>
</evidence>
<dbReference type="Gene3D" id="3.40.50.12780">
    <property type="entry name" value="N-terminal domain of ligase-like"/>
    <property type="match status" value="1"/>
</dbReference>
<evidence type="ECO:0000256" key="7">
    <source>
        <dbReference type="ARBA" id="ARBA00042773"/>
    </source>
</evidence>
<dbReference type="InterPro" id="IPR025110">
    <property type="entry name" value="AMP-bd_C"/>
</dbReference>
<dbReference type="InterPro" id="IPR050237">
    <property type="entry name" value="ATP-dep_AMP-bd_enzyme"/>
</dbReference>
<dbReference type="Gene3D" id="3.30.300.30">
    <property type="match status" value="1"/>
</dbReference>
<comment type="pathway">
    <text evidence="2">Lipid metabolism; fatty acid beta-oxidation.</text>
</comment>
<dbReference type="PANTHER" id="PTHR43767">
    <property type="entry name" value="LONG-CHAIN-FATTY-ACID--COA LIGASE"/>
    <property type="match status" value="1"/>
</dbReference>
<dbReference type="GO" id="GO:0004467">
    <property type="term" value="F:long-chain fatty acid-CoA ligase activity"/>
    <property type="evidence" value="ECO:0007669"/>
    <property type="project" value="UniProtKB-EC"/>
</dbReference>
<keyword evidence="11" id="KW-1185">Reference proteome</keyword>
<protein>
    <recommendedName>
        <fullName evidence="6">Long-chain-fatty-acid--CoA ligase</fullName>
        <ecNumber evidence="5">6.2.1.3</ecNumber>
    </recommendedName>
    <alternativeName>
        <fullName evidence="7">Long-chain acyl-CoA synthetase</fullName>
    </alternativeName>
</protein>
<dbReference type="KEGG" id="mant:BHD05_12360"/>
<accession>A0A7L5AS40</accession>
<name>A0A7L5AS40_9MICO</name>
<evidence type="ECO:0000256" key="3">
    <source>
        <dbReference type="ARBA" id="ARBA00022598"/>
    </source>
</evidence>
<proteinExistence type="predicted"/>
<evidence type="ECO:0000313" key="10">
    <source>
        <dbReference type="EMBL" id="QHO71179.1"/>
    </source>
</evidence>
<evidence type="ECO:0000259" key="8">
    <source>
        <dbReference type="Pfam" id="PF00501"/>
    </source>
</evidence>
<dbReference type="InterPro" id="IPR042099">
    <property type="entry name" value="ANL_N_sf"/>
</dbReference>
<evidence type="ECO:0000256" key="5">
    <source>
        <dbReference type="ARBA" id="ARBA00026121"/>
    </source>
</evidence>
<evidence type="ECO:0000256" key="6">
    <source>
        <dbReference type="ARBA" id="ARBA00039545"/>
    </source>
</evidence>
<comment type="subcellular location">
    <subcellularLocation>
        <location evidence="1">Membrane</location>
        <topology evidence="1">Peripheral membrane protein</topology>
    </subcellularLocation>
</comment>
<dbReference type="InterPro" id="IPR000873">
    <property type="entry name" value="AMP-dep_synth/lig_dom"/>
</dbReference>
<dbReference type="InterPro" id="IPR020845">
    <property type="entry name" value="AMP-binding_CS"/>
</dbReference>